<dbReference type="InterPro" id="IPR013762">
    <property type="entry name" value="Integrase-like_cat_sf"/>
</dbReference>
<dbReference type="SUPFAM" id="SSF56349">
    <property type="entry name" value="DNA breaking-rejoining enzymes"/>
    <property type="match status" value="1"/>
</dbReference>
<organism evidence="2 3">
    <name type="scientific">Spongiactinospora gelatinilytica</name>
    <dbReference type="NCBI Taxonomy" id="2666298"/>
    <lineage>
        <taxon>Bacteria</taxon>
        <taxon>Bacillati</taxon>
        <taxon>Actinomycetota</taxon>
        <taxon>Actinomycetes</taxon>
        <taxon>Streptosporangiales</taxon>
        <taxon>Streptosporangiaceae</taxon>
        <taxon>Spongiactinospora</taxon>
    </lineage>
</organism>
<keyword evidence="3" id="KW-1185">Reference proteome</keyword>
<proteinExistence type="predicted"/>
<dbReference type="GO" id="GO:0015074">
    <property type="term" value="P:DNA integration"/>
    <property type="evidence" value="ECO:0007669"/>
    <property type="project" value="InterPro"/>
</dbReference>
<dbReference type="Gene3D" id="1.10.443.10">
    <property type="entry name" value="Intergrase catalytic core"/>
    <property type="match status" value="1"/>
</dbReference>
<dbReference type="Proteomes" id="UP000248544">
    <property type="component" value="Unassembled WGS sequence"/>
</dbReference>
<gene>
    <name evidence="2" type="ORF">C1I98_02880</name>
</gene>
<comment type="caution">
    <text evidence="2">The sequence shown here is derived from an EMBL/GenBank/DDBJ whole genome shotgun (WGS) entry which is preliminary data.</text>
</comment>
<accession>A0A2W2HYC5</accession>
<dbReference type="GO" id="GO:0003677">
    <property type="term" value="F:DNA binding"/>
    <property type="evidence" value="ECO:0007669"/>
    <property type="project" value="InterPro"/>
</dbReference>
<keyword evidence="1" id="KW-0233">DNA recombination</keyword>
<sequence>MLITWRAEQRRRRLASASPFEDRGFVFADEEGKPLSPDSLSRGFKVMAREAGLPAIRLAE</sequence>
<evidence type="ECO:0000313" key="2">
    <source>
        <dbReference type="EMBL" id="PZG55650.1"/>
    </source>
</evidence>
<dbReference type="RefSeq" id="WP_111165490.1">
    <property type="nucleotide sequence ID" value="NZ_POUA01000012.1"/>
</dbReference>
<evidence type="ECO:0000313" key="3">
    <source>
        <dbReference type="Proteomes" id="UP000248544"/>
    </source>
</evidence>
<name>A0A2W2HYC5_9ACTN</name>
<evidence type="ECO:0000256" key="1">
    <source>
        <dbReference type="ARBA" id="ARBA00023172"/>
    </source>
</evidence>
<protein>
    <submittedName>
        <fullName evidence="2">Uncharacterized protein</fullName>
    </submittedName>
</protein>
<dbReference type="InterPro" id="IPR011010">
    <property type="entry name" value="DNA_brk_join_enz"/>
</dbReference>
<dbReference type="GO" id="GO:0006310">
    <property type="term" value="P:DNA recombination"/>
    <property type="evidence" value="ECO:0007669"/>
    <property type="project" value="UniProtKB-KW"/>
</dbReference>
<dbReference type="AlphaFoldDB" id="A0A2W2HYC5"/>
<dbReference type="EMBL" id="POUA01000012">
    <property type="protein sequence ID" value="PZG55650.1"/>
    <property type="molecule type" value="Genomic_DNA"/>
</dbReference>
<reference evidence="2 3" key="1">
    <citation type="submission" date="2018-01" db="EMBL/GenBank/DDBJ databases">
        <title>Draft genome sequence of Sphaerisporangium sp. 7K107.</title>
        <authorList>
            <person name="Sahin N."/>
            <person name="Saygin H."/>
            <person name="Ay H."/>
        </authorList>
    </citation>
    <scope>NUCLEOTIDE SEQUENCE [LARGE SCALE GENOMIC DNA]</scope>
    <source>
        <strain evidence="2 3">7K107</strain>
    </source>
</reference>